<dbReference type="InterPro" id="IPR016187">
    <property type="entry name" value="CTDL_fold"/>
</dbReference>
<dbReference type="EMBL" id="JACVEL010000001">
    <property type="protein sequence ID" value="MBC9810942.1"/>
    <property type="molecule type" value="Genomic_DNA"/>
</dbReference>
<dbReference type="RefSeq" id="WP_163492823.1">
    <property type="nucleotide sequence ID" value="NZ_JACVEL010000001.1"/>
</dbReference>
<evidence type="ECO:0000259" key="1">
    <source>
        <dbReference type="Pfam" id="PF03781"/>
    </source>
</evidence>
<dbReference type="SUPFAM" id="SSF56436">
    <property type="entry name" value="C-type lectin-like"/>
    <property type="match status" value="1"/>
</dbReference>
<protein>
    <submittedName>
        <fullName evidence="2">SUMF1/EgtB/PvdO family nonheme iron enzyme</fullName>
    </submittedName>
</protein>
<dbReference type="InterPro" id="IPR005532">
    <property type="entry name" value="SUMF_dom"/>
</dbReference>
<evidence type="ECO:0000313" key="3">
    <source>
        <dbReference type="Proteomes" id="UP000652681"/>
    </source>
</evidence>
<dbReference type="InterPro" id="IPR051043">
    <property type="entry name" value="Sulfatase_Mod_Factor_Kinase"/>
</dbReference>
<feature type="domain" description="Sulfatase-modifying factor enzyme-like" evidence="1">
    <location>
        <begin position="292"/>
        <end position="489"/>
    </location>
</feature>
<sequence length="515" mass="60473">MKKLLLIGLVGAFLASCSSRTGHLTGTLGRPVYHPEIPLGMVYIKAGSYQMGENDGDVPFLHQTRAKTVSIQAFYMDQTEISNNEYRQFVDWVRDSIAREKIYLSELVEDEEASRFINYSDLYFDEGALEYVDFEPSDRELNRSIFNLNWDRRFSYDDPEIVPILADMYYPQPQRFYKRREFDTRKLMFRYYWIDLVEAAKRGRIDIVQDGYDYQRIKQADNHRMLNTGPHPFTQEPQGQDLDMGGFNKKGQNNAIRGHENRQRFIIDEVINVYPDTLCWVRDFTYSFHDPMTNMYFWHPAYDNYPVVGVTWQQAKAFSVWRSQLLNNWLSEMGELFVNDFRLPTEAEWERAARGDLNMSQYPWGGPYIRNESGCFLGNFKPMRGRYFEDGGFHTVKVFSYNPNGFGLYCMAGNVSEWCETAYDESMYEFSHDLNTEYRYDAMDWDPPSMKRKITRGGSWKDVGYYIRTATRSYEYQDTAKSFLGFRNVATHLGRGGSDFSKEGGEEIRSDINLR</sequence>
<dbReference type="PROSITE" id="PS51257">
    <property type="entry name" value="PROKAR_LIPOPROTEIN"/>
    <property type="match status" value="1"/>
</dbReference>
<keyword evidence="3" id="KW-1185">Reference proteome</keyword>
<dbReference type="AlphaFoldDB" id="A0A8J6TRD3"/>
<organism evidence="2 3">
    <name type="scientific">Taishania pollutisoli</name>
    <dbReference type="NCBI Taxonomy" id="2766479"/>
    <lineage>
        <taxon>Bacteria</taxon>
        <taxon>Pseudomonadati</taxon>
        <taxon>Bacteroidota</taxon>
        <taxon>Flavobacteriia</taxon>
        <taxon>Flavobacteriales</taxon>
        <taxon>Crocinitomicaceae</taxon>
        <taxon>Taishania</taxon>
    </lineage>
</organism>
<dbReference type="GO" id="GO:0120147">
    <property type="term" value="F:formylglycine-generating oxidase activity"/>
    <property type="evidence" value="ECO:0007669"/>
    <property type="project" value="TreeGrafter"/>
</dbReference>
<dbReference type="Proteomes" id="UP000652681">
    <property type="component" value="Unassembled WGS sequence"/>
</dbReference>
<evidence type="ECO:0000313" key="2">
    <source>
        <dbReference type="EMBL" id="MBC9810942.1"/>
    </source>
</evidence>
<dbReference type="InterPro" id="IPR042095">
    <property type="entry name" value="SUMF_sf"/>
</dbReference>
<feature type="domain" description="Sulfatase-modifying factor enzyme-like" evidence="1">
    <location>
        <begin position="40"/>
        <end position="94"/>
    </location>
</feature>
<dbReference type="Pfam" id="PF03781">
    <property type="entry name" value="FGE-sulfatase"/>
    <property type="match status" value="2"/>
</dbReference>
<gene>
    <name evidence="2" type="ORF">H9Y05_00495</name>
</gene>
<reference evidence="2" key="1">
    <citation type="submission" date="2020-09" db="EMBL/GenBank/DDBJ databases">
        <title>Taishania pollutisoli gen. nov., sp. nov., Isolated from Tetrabromobisphenol A-Contaminated Soil.</title>
        <authorList>
            <person name="Chen Q."/>
        </authorList>
    </citation>
    <scope>NUCLEOTIDE SEQUENCE</scope>
    <source>
        <strain evidence="2">CZZ-1</strain>
    </source>
</reference>
<dbReference type="PANTHER" id="PTHR23150">
    <property type="entry name" value="SULFATASE MODIFYING FACTOR 1, 2"/>
    <property type="match status" value="1"/>
</dbReference>
<comment type="caution">
    <text evidence="2">The sequence shown here is derived from an EMBL/GenBank/DDBJ whole genome shotgun (WGS) entry which is preliminary data.</text>
</comment>
<name>A0A8J6TRD3_9FLAO</name>
<dbReference type="PANTHER" id="PTHR23150:SF19">
    <property type="entry name" value="FORMYLGLYCINE-GENERATING ENZYME"/>
    <property type="match status" value="1"/>
</dbReference>
<accession>A0A8J6TRD3</accession>
<proteinExistence type="predicted"/>
<dbReference type="Gene3D" id="3.90.1580.10">
    <property type="entry name" value="paralog of FGE (formylglycine-generating enzyme)"/>
    <property type="match status" value="2"/>
</dbReference>